<evidence type="ECO:0000313" key="5">
    <source>
        <dbReference type="Proteomes" id="UP000787635"/>
    </source>
</evidence>
<protein>
    <submittedName>
        <fullName evidence="4">Xanthine dehydrogenase family protein molybdopterin-binding subunit</fullName>
    </submittedName>
</protein>
<gene>
    <name evidence="4" type="ORF">HEQ75_11370</name>
</gene>
<keyword evidence="5" id="KW-1185">Reference proteome</keyword>
<evidence type="ECO:0000313" key="4">
    <source>
        <dbReference type="EMBL" id="NKC31461.1"/>
    </source>
</evidence>
<keyword evidence="2" id="KW-0560">Oxidoreductase</keyword>
<dbReference type="InterPro" id="IPR008274">
    <property type="entry name" value="AldOxase/xan_DH_MoCoBD1"/>
</dbReference>
<dbReference type="InterPro" id="IPR016208">
    <property type="entry name" value="Ald_Oxase/xanthine_DH-like"/>
</dbReference>
<dbReference type="EMBL" id="JAAVNE010000015">
    <property type="protein sequence ID" value="NKC31461.1"/>
    <property type="molecule type" value="Genomic_DNA"/>
</dbReference>
<dbReference type="Gene3D" id="3.30.365.10">
    <property type="entry name" value="Aldehyde oxidase/xanthine dehydrogenase, molybdopterin binding domain"/>
    <property type="match status" value="4"/>
</dbReference>
<dbReference type="Gene3D" id="3.90.1170.50">
    <property type="entry name" value="Aldehyde oxidase/xanthine dehydrogenase, a/b hammerhead"/>
    <property type="match status" value="1"/>
</dbReference>
<comment type="caution">
    <text evidence="4">The sequence shown here is derived from an EMBL/GenBank/DDBJ whole genome shotgun (WGS) entry which is preliminary data.</text>
</comment>
<dbReference type="PANTHER" id="PTHR11908:SF132">
    <property type="entry name" value="ALDEHYDE OXIDASE 1-RELATED"/>
    <property type="match status" value="1"/>
</dbReference>
<evidence type="ECO:0000256" key="1">
    <source>
        <dbReference type="ARBA" id="ARBA00022505"/>
    </source>
</evidence>
<dbReference type="InterPro" id="IPR037165">
    <property type="entry name" value="AldOxase/xan_DH_Mopterin-bd_sf"/>
</dbReference>
<reference evidence="4 5" key="1">
    <citation type="submission" date="2020-03" db="EMBL/GenBank/DDBJ databases">
        <title>Roseomonas selenitidurans sp. nov. isolated from urban soil.</title>
        <authorList>
            <person name="Liu H."/>
        </authorList>
    </citation>
    <scope>NUCLEOTIDE SEQUENCE [LARGE SCALE GENOMIC DNA]</scope>
    <source>
        <strain evidence="4 5">BU-1</strain>
    </source>
</reference>
<name>A0ABX1E374_9PROT</name>
<sequence>MTGARLEDLPLLTGQGRFFADAPAPPGTLHLAFHRSPHAHARILTLDTAAALATPGVVAVLAGADLLADGIGGIPWEVRPPGAPADWPLGDARAAAPQPAMPADIVRFVGEAVAAVLAETPAAARDGAEAVLVDWQDLPATATTAAAAAPGAPLVWADRPGNCAFTIETGDAAATASAFAAAAQVVALDLVNPRMAGVPLEPRGALATPLDAGRFALWTPAGKPHPLRDTLCDAVLHWPRTKLRVQVGHIGGGFGVKNVLYPEQVVALWAASRLGRPVRWAGDRSEAFLSDIQGRDQVNRAALALDAAGRILALRLHSLAGLGAYLAPRGVVPPLHGLKILAGCYRVPVAHAVVQGIHSHAAPTCSFRGAGQPEVLFVVERLMDAAAAQLGLNPAELRRRNLLRPEELPAETVGHAHYDAMDLPAMLDAALAEDGFAARRAAAVARGRLLGRGLSAAIEACGFGFAEAAALRVQPDGGVRLLIGTQSSGQGHATTYARLVAGVLGVAPEAVTVVQGDTDAIAEGNGTGACRSLTVGGAAVRLAAEAVRDRARLLAATALEADPQDLVQQGADWVVAGTDRRIGFAMLAARAAGALDAEGRFAPRDYTYPAGMHVAEVEVDPETGEVALTRYAAIHDVGRAVSPAIVRGQLQGGVALGIGQALGEVVRHDATGQVLTASLMDYRVLRAADLPDLPVRLMGAPTALNPVGAKSVGEAGPVAAPPALVEAALDALRPLGVRHLDMPLTAETVWRAMRAGSGPAPMDALSRRS</sequence>
<dbReference type="Proteomes" id="UP000787635">
    <property type="component" value="Unassembled WGS sequence"/>
</dbReference>
<dbReference type="SUPFAM" id="SSF56003">
    <property type="entry name" value="Molybdenum cofactor-binding domain"/>
    <property type="match status" value="1"/>
</dbReference>
<dbReference type="SUPFAM" id="SSF54665">
    <property type="entry name" value="CO dehydrogenase molybdoprotein N-domain-like"/>
    <property type="match status" value="1"/>
</dbReference>
<proteinExistence type="predicted"/>
<keyword evidence="1" id="KW-0500">Molybdenum</keyword>
<evidence type="ECO:0000259" key="3">
    <source>
        <dbReference type="SMART" id="SM01008"/>
    </source>
</evidence>
<organism evidence="4 5">
    <name type="scientific">Falsiroseomonas selenitidurans</name>
    <dbReference type="NCBI Taxonomy" id="2716335"/>
    <lineage>
        <taxon>Bacteria</taxon>
        <taxon>Pseudomonadati</taxon>
        <taxon>Pseudomonadota</taxon>
        <taxon>Alphaproteobacteria</taxon>
        <taxon>Acetobacterales</taxon>
        <taxon>Roseomonadaceae</taxon>
        <taxon>Falsiroseomonas</taxon>
    </lineage>
</organism>
<dbReference type="PANTHER" id="PTHR11908">
    <property type="entry name" value="XANTHINE DEHYDROGENASE"/>
    <property type="match status" value="1"/>
</dbReference>
<dbReference type="SMART" id="SM01008">
    <property type="entry name" value="Ald_Xan_dh_C"/>
    <property type="match status" value="1"/>
</dbReference>
<dbReference type="RefSeq" id="WP_168030485.1">
    <property type="nucleotide sequence ID" value="NZ_JAAVNE010000015.1"/>
</dbReference>
<feature type="domain" description="Aldehyde oxidase/xanthine dehydrogenase a/b hammerhead" evidence="3">
    <location>
        <begin position="13"/>
        <end position="139"/>
    </location>
</feature>
<accession>A0ABX1E374</accession>
<dbReference type="InterPro" id="IPR036856">
    <property type="entry name" value="Ald_Oxase/Xan_DH_a/b_sf"/>
</dbReference>
<dbReference type="InterPro" id="IPR000674">
    <property type="entry name" value="Ald_Oxase/Xan_DH_a/b"/>
</dbReference>
<dbReference type="Pfam" id="PF02738">
    <property type="entry name" value="MoCoBD_1"/>
    <property type="match status" value="1"/>
</dbReference>
<dbReference type="Pfam" id="PF20256">
    <property type="entry name" value="MoCoBD_2"/>
    <property type="match status" value="1"/>
</dbReference>
<dbReference type="Pfam" id="PF01315">
    <property type="entry name" value="Ald_Xan_dh_C"/>
    <property type="match status" value="1"/>
</dbReference>
<evidence type="ECO:0000256" key="2">
    <source>
        <dbReference type="ARBA" id="ARBA00023002"/>
    </source>
</evidence>
<dbReference type="InterPro" id="IPR046867">
    <property type="entry name" value="AldOxase/xan_DH_MoCoBD2"/>
</dbReference>